<protein>
    <submittedName>
        <fullName evidence="2">Helix-hairpin-helix domain-containing protein</fullName>
    </submittedName>
</protein>
<accession>A0ABX7SW78</accession>
<organism evidence="2 3">
    <name type="scientific">Polaribacter batillariae</name>
    <dbReference type="NCBI Taxonomy" id="2808900"/>
    <lineage>
        <taxon>Bacteria</taxon>
        <taxon>Pseudomonadati</taxon>
        <taxon>Bacteroidota</taxon>
        <taxon>Flavobacteriia</taxon>
        <taxon>Flavobacteriales</taxon>
        <taxon>Flavobacteriaceae</taxon>
    </lineage>
</organism>
<dbReference type="InterPro" id="IPR010994">
    <property type="entry name" value="RuvA_2-like"/>
</dbReference>
<gene>
    <name evidence="2" type="ORF">JL193_14105</name>
</gene>
<dbReference type="EMBL" id="CP071795">
    <property type="protein sequence ID" value="QTD37231.1"/>
    <property type="molecule type" value="Genomic_DNA"/>
</dbReference>
<name>A0ABX7SW78_9FLAO</name>
<keyword evidence="1" id="KW-1133">Transmembrane helix</keyword>
<dbReference type="PANTHER" id="PTHR21180:SF32">
    <property type="entry name" value="ENDONUCLEASE_EXONUCLEASE_PHOSPHATASE FAMILY DOMAIN-CONTAINING PROTEIN 1"/>
    <property type="match status" value="1"/>
</dbReference>
<dbReference type="PANTHER" id="PTHR21180">
    <property type="entry name" value="ENDONUCLEASE/EXONUCLEASE/PHOSPHATASE FAMILY DOMAIN-CONTAINING PROTEIN 1"/>
    <property type="match status" value="1"/>
</dbReference>
<dbReference type="Gene3D" id="1.10.150.280">
    <property type="entry name" value="AF1531-like domain"/>
    <property type="match status" value="2"/>
</dbReference>
<keyword evidence="1" id="KW-0472">Membrane</keyword>
<evidence type="ECO:0000313" key="2">
    <source>
        <dbReference type="EMBL" id="QTD37231.1"/>
    </source>
</evidence>
<dbReference type="SUPFAM" id="SSF47781">
    <property type="entry name" value="RuvA domain 2-like"/>
    <property type="match status" value="2"/>
</dbReference>
<dbReference type="InterPro" id="IPR051675">
    <property type="entry name" value="Endo/Exo/Phosphatase_dom_1"/>
</dbReference>
<dbReference type="Proteomes" id="UP000663935">
    <property type="component" value="Chromosome"/>
</dbReference>
<dbReference type="Pfam" id="PF12836">
    <property type="entry name" value="HHH_3"/>
    <property type="match status" value="2"/>
</dbReference>
<evidence type="ECO:0000256" key="1">
    <source>
        <dbReference type="SAM" id="Phobius"/>
    </source>
</evidence>
<sequence>MSIFKSHFWYNKSQRNGIFLLVLLIIVFQSIIVFVDFSSDVMVSTETPKVLAFQHKIDSLRKVEIENRKPKITPFNPNYITDFKGEQLGMSLEEIDRLLAFRKTSKFINSKKEFQQITKVSDSLLDKISPHFKFPDWVVQKNQNKYSNQNVISSGVEESRKPKYKLTTNDINKATAQDFQTINGIGPAFSKRIIKYRSKLQGFSFQNQLYEVWGLEKQVADSVLETFKIFDKPKIKTQNINTITFKQLLKNPYIDYELCKKIFNYRDEVAEIQNISELKNIKGFPLDKYDRIVLYLVAE</sequence>
<evidence type="ECO:0000313" key="3">
    <source>
        <dbReference type="Proteomes" id="UP000663935"/>
    </source>
</evidence>
<reference evidence="2 3" key="1">
    <citation type="submission" date="2021-03" db="EMBL/GenBank/DDBJ databases">
        <title>Complete genome of Polaribacter_sp.G4M1.</title>
        <authorList>
            <person name="Jeong S.W."/>
            <person name="Bae J.W."/>
        </authorList>
    </citation>
    <scope>NUCLEOTIDE SEQUENCE [LARGE SCALE GENOMIC DNA]</scope>
    <source>
        <strain evidence="2 3">G4M1</strain>
    </source>
</reference>
<keyword evidence="3" id="KW-1185">Reference proteome</keyword>
<keyword evidence="1" id="KW-0812">Transmembrane</keyword>
<proteinExistence type="predicted"/>
<feature type="transmembrane region" description="Helical" evidence="1">
    <location>
        <begin position="16"/>
        <end position="35"/>
    </location>
</feature>
<dbReference type="RefSeq" id="WP_207971404.1">
    <property type="nucleotide sequence ID" value="NZ_CP071795.1"/>
</dbReference>